<keyword evidence="10" id="KW-1185">Reference proteome</keyword>
<proteinExistence type="predicted"/>
<keyword evidence="2 9" id="KW-0328">Glycosyltransferase</keyword>
<dbReference type="Gene3D" id="3.40.50.2020">
    <property type="match status" value="1"/>
</dbReference>
<dbReference type="PANTHER" id="PTHR39563:SF1">
    <property type="entry name" value="XANTHINE-GUANINE PHOSPHORIBOSYLTRANSFERASE"/>
    <property type="match status" value="1"/>
</dbReference>
<keyword evidence="7" id="KW-0472">Membrane</keyword>
<feature type="domain" description="Phosphoribosyltransferase" evidence="8">
    <location>
        <begin position="13"/>
        <end position="149"/>
    </location>
</feature>
<dbReference type="CDD" id="cd06223">
    <property type="entry name" value="PRTases_typeI"/>
    <property type="match status" value="1"/>
</dbReference>
<dbReference type="RefSeq" id="WP_189480018.1">
    <property type="nucleotide sequence ID" value="NZ_BMYR01000001.1"/>
</dbReference>
<dbReference type="Pfam" id="PF00156">
    <property type="entry name" value="Pribosyltran"/>
    <property type="match status" value="1"/>
</dbReference>
<accession>A0ABQ2WEV3</accession>
<keyword evidence="5" id="KW-0660">Purine salvage</keyword>
<evidence type="ECO:0000313" key="10">
    <source>
        <dbReference type="Proteomes" id="UP000634667"/>
    </source>
</evidence>
<evidence type="ECO:0000259" key="8">
    <source>
        <dbReference type="Pfam" id="PF00156"/>
    </source>
</evidence>
<dbReference type="InterPro" id="IPR000836">
    <property type="entry name" value="PRTase_dom"/>
</dbReference>
<evidence type="ECO:0000256" key="1">
    <source>
        <dbReference type="ARBA" id="ARBA00022475"/>
    </source>
</evidence>
<evidence type="ECO:0000256" key="4">
    <source>
        <dbReference type="ARBA" id="ARBA00022723"/>
    </source>
</evidence>
<evidence type="ECO:0000256" key="3">
    <source>
        <dbReference type="ARBA" id="ARBA00022679"/>
    </source>
</evidence>
<keyword evidence="1" id="KW-1003">Cell membrane</keyword>
<protein>
    <submittedName>
        <fullName evidence="9">Xanthine phosphoribosyltransferase</fullName>
    </submittedName>
</protein>
<comment type="caution">
    <text evidence="9">The sequence shown here is derived from an EMBL/GenBank/DDBJ whole genome shotgun (WGS) entry which is preliminary data.</text>
</comment>
<dbReference type="SUPFAM" id="SSF53271">
    <property type="entry name" value="PRTase-like"/>
    <property type="match status" value="1"/>
</dbReference>
<keyword evidence="4" id="KW-0479">Metal-binding</keyword>
<dbReference type="InterPro" id="IPR023747">
    <property type="entry name" value="Xanthine_Guanine_PRibTrfase"/>
</dbReference>
<evidence type="ECO:0000256" key="7">
    <source>
        <dbReference type="ARBA" id="ARBA00023136"/>
    </source>
</evidence>
<gene>
    <name evidence="9" type="primary">gpt</name>
    <name evidence="9" type="ORF">GCM10008111_04460</name>
</gene>
<dbReference type="Proteomes" id="UP000634667">
    <property type="component" value="Unassembled WGS sequence"/>
</dbReference>
<dbReference type="PANTHER" id="PTHR39563">
    <property type="entry name" value="XANTHINE PHOSPHORIBOSYLTRANSFERASE"/>
    <property type="match status" value="1"/>
</dbReference>
<keyword evidence="3" id="KW-0808">Transferase</keyword>
<sequence length="158" mass="17573">MSLASNKMFYVSWEAFHRATKELAHQLVGQNFNAIVAVSRGGLVPAAILARELNIRVLDSICIASYQHDQQGSLSVLKDAQLSDSAQLLIVDDLVDTGETAKALRERFPTARFVTVYAKPQGKPLVDHYVTDIEQDTWIQLPWDMELAYSKPLVEGGE</sequence>
<dbReference type="EMBL" id="BMYR01000001">
    <property type="protein sequence ID" value="GGW51567.1"/>
    <property type="molecule type" value="Genomic_DNA"/>
</dbReference>
<evidence type="ECO:0000256" key="2">
    <source>
        <dbReference type="ARBA" id="ARBA00022676"/>
    </source>
</evidence>
<dbReference type="GO" id="GO:0016757">
    <property type="term" value="F:glycosyltransferase activity"/>
    <property type="evidence" value="ECO:0007669"/>
    <property type="project" value="UniProtKB-KW"/>
</dbReference>
<organism evidence="9 10">
    <name type="scientific">Alishewanella tabrizica</name>
    <dbReference type="NCBI Taxonomy" id="671278"/>
    <lineage>
        <taxon>Bacteria</taxon>
        <taxon>Pseudomonadati</taxon>
        <taxon>Pseudomonadota</taxon>
        <taxon>Gammaproteobacteria</taxon>
        <taxon>Alteromonadales</taxon>
        <taxon>Alteromonadaceae</taxon>
        <taxon>Alishewanella</taxon>
    </lineage>
</organism>
<evidence type="ECO:0000256" key="6">
    <source>
        <dbReference type="ARBA" id="ARBA00022842"/>
    </source>
</evidence>
<name>A0ABQ2WEV3_9ALTE</name>
<dbReference type="InterPro" id="IPR029057">
    <property type="entry name" value="PRTase-like"/>
</dbReference>
<reference evidence="10" key="1">
    <citation type="journal article" date="2019" name="Int. J. Syst. Evol. Microbiol.">
        <title>The Global Catalogue of Microorganisms (GCM) 10K type strain sequencing project: providing services to taxonomists for standard genome sequencing and annotation.</title>
        <authorList>
            <consortium name="The Broad Institute Genomics Platform"/>
            <consortium name="The Broad Institute Genome Sequencing Center for Infectious Disease"/>
            <person name="Wu L."/>
            <person name="Ma J."/>
        </authorList>
    </citation>
    <scope>NUCLEOTIDE SEQUENCE [LARGE SCALE GENOMIC DNA]</scope>
    <source>
        <strain evidence="10">KCTC 23723</strain>
    </source>
</reference>
<keyword evidence="6" id="KW-0460">Magnesium</keyword>
<evidence type="ECO:0000256" key="5">
    <source>
        <dbReference type="ARBA" id="ARBA00022726"/>
    </source>
</evidence>
<evidence type="ECO:0000313" key="9">
    <source>
        <dbReference type="EMBL" id="GGW51567.1"/>
    </source>
</evidence>
<dbReference type="NCBIfam" id="NF006613">
    <property type="entry name" value="PRK09177.1"/>
    <property type="match status" value="1"/>
</dbReference>